<dbReference type="AlphaFoldDB" id="A0A2M9AS13"/>
<comment type="caution">
    <text evidence="1">The sequence shown here is derived from an EMBL/GenBank/DDBJ whole genome shotgun (WGS) entry which is preliminary data.</text>
</comment>
<proteinExistence type="predicted"/>
<dbReference type="RefSeq" id="WP_100338375.1">
    <property type="nucleotide sequence ID" value="NZ_PGFA01000004.1"/>
</dbReference>
<evidence type="ECO:0000313" key="2">
    <source>
        <dbReference type="Proteomes" id="UP000228535"/>
    </source>
</evidence>
<protein>
    <submittedName>
        <fullName evidence="1">Uncharacterized protein</fullName>
    </submittedName>
</protein>
<gene>
    <name evidence="1" type="ORF">CLV45_4140</name>
</gene>
<reference evidence="1 2" key="1">
    <citation type="submission" date="2017-11" db="EMBL/GenBank/DDBJ databases">
        <title>Genomic Encyclopedia of Archaeal and Bacterial Type Strains, Phase II (KMG-II): From Individual Species to Whole Genera.</title>
        <authorList>
            <person name="Goeker M."/>
        </authorList>
    </citation>
    <scope>NUCLEOTIDE SEQUENCE [LARGE SCALE GENOMIC DNA]</scope>
    <source>
        <strain evidence="1 2">DSM 11115</strain>
    </source>
</reference>
<evidence type="ECO:0000313" key="1">
    <source>
        <dbReference type="EMBL" id="PJJ48433.1"/>
    </source>
</evidence>
<dbReference type="OrthoDB" id="885693at2"/>
<name>A0A2M9AS13_9BACT</name>
<accession>A0A2M9AS13</accession>
<keyword evidence="2" id="KW-1185">Reference proteome</keyword>
<sequence>MLYFHDTLLRYGFIQQRPGFYKRPTSAAIGGTMFCTTGEDGRPRKMLLWQRGRILAQGDVVTLDALEQVLRRVLGNTVA</sequence>
<dbReference type="Proteomes" id="UP000228535">
    <property type="component" value="Unassembled WGS sequence"/>
</dbReference>
<organism evidence="1 2">
    <name type="scientific">Hymenobacter chitinivorans DSM 11115</name>
    <dbReference type="NCBI Taxonomy" id="1121954"/>
    <lineage>
        <taxon>Bacteria</taxon>
        <taxon>Pseudomonadati</taxon>
        <taxon>Bacteroidota</taxon>
        <taxon>Cytophagia</taxon>
        <taxon>Cytophagales</taxon>
        <taxon>Hymenobacteraceae</taxon>
        <taxon>Hymenobacter</taxon>
    </lineage>
</organism>
<dbReference type="EMBL" id="PGFA01000004">
    <property type="protein sequence ID" value="PJJ48433.1"/>
    <property type="molecule type" value="Genomic_DNA"/>
</dbReference>